<keyword evidence="5" id="KW-0136">Cellulose degradation</keyword>
<evidence type="ECO:0000256" key="2">
    <source>
        <dbReference type="ARBA" id="ARBA00009209"/>
    </source>
</evidence>
<dbReference type="Gene3D" id="1.50.10.10">
    <property type="match status" value="1"/>
</dbReference>
<evidence type="ECO:0000256" key="1">
    <source>
        <dbReference type="ARBA" id="ARBA00000966"/>
    </source>
</evidence>
<keyword evidence="7" id="KW-0119">Carbohydrate metabolism</keyword>
<accession>A0A2A7TZ22</accession>
<dbReference type="EMBL" id="PDDV01000013">
    <property type="protein sequence ID" value="PEH71297.1"/>
    <property type="molecule type" value="Genomic_DNA"/>
</dbReference>
<evidence type="ECO:0000256" key="6">
    <source>
        <dbReference type="ARBA" id="ARBA00023295"/>
    </source>
</evidence>
<evidence type="ECO:0000256" key="4">
    <source>
        <dbReference type="ARBA" id="ARBA00022801"/>
    </source>
</evidence>
<protein>
    <recommendedName>
        <fullName evidence="3">cellulase</fullName>
        <ecNumber evidence="3">3.2.1.4</ecNumber>
    </recommendedName>
</protein>
<keyword evidence="6" id="KW-0326">Glycosidase</keyword>
<reference evidence="9" key="1">
    <citation type="submission" date="2017-09" db="EMBL/GenBank/DDBJ databases">
        <title>FDA dAtabase for Regulatory Grade micrObial Sequences (FDA-ARGOS): Supporting development and validation of Infectious Disease Dx tests.</title>
        <authorList>
            <person name="Goldberg B."/>
            <person name="Campos J."/>
            <person name="Tallon L."/>
            <person name="Sadzewicz L."/>
            <person name="Ott S."/>
            <person name="Zhao X."/>
            <person name="Nagaraj S."/>
            <person name="Vavikolanu K."/>
            <person name="Aluvathingal J."/>
            <person name="Nadendla S."/>
            <person name="Geyer C."/>
            <person name="Sichtig H."/>
        </authorList>
    </citation>
    <scope>NUCLEOTIDE SEQUENCE [LARGE SCALE GENOMIC DNA]</scope>
    <source>
        <strain evidence="9">FDAARGOS_370</strain>
    </source>
</reference>
<keyword evidence="4" id="KW-0378">Hydrolase</keyword>
<evidence type="ECO:0000256" key="5">
    <source>
        <dbReference type="ARBA" id="ARBA00023001"/>
    </source>
</evidence>
<dbReference type="RefSeq" id="WP_005290796.1">
    <property type="nucleotide sequence ID" value="NZ_CABKPF010000079.1"/>
</dbReference>
<name>A0A2A7TZ22_EDWTA</name>
<comment type="caution">
    <text evidence="8">The sequence shown here is derived from an EMBL/GenBank/DDBJ whole genome shotgun (WGS) entry which is preliminary data.</text>
</comment>
<dbReference type="InterPro" id="IPR012341">
    <property type="entry name" value="6hp_glycosidase-like_sf"/>
</dbReference>
<dbReference type="EC" id="3.2.1.4" evidence="3"/>
<dbReference type="InterPro" id="IPR008928">
    <property type="entry name" value="6-hairpin_glycosidase_sf"/>
</dbReference>
<dbReference type="Pfam" id="PF01270">
    <property type="entry name" value="Glyco_hydro_8"/>
    <property type="match status" value="1"/>
</dbReference>
<evidence type="ECO:0000313" key="9">
    <source>
        <dbReference type="Proteomes" id="UP000219788"/>
    </source>
</evidence>
<dbReference type="GO" id="GO:0008810">
    <property type="term" value="F:cellulase activity"/>
    <property type="evidence" value="ECO:0007669"/>
    <property type="project" value="UniProtKB-EC"/>
</dbReference>
<dbReference type="Proteomes" id="UP000219788">
    <property type="component" value="Unassembled WGS sequence"/>
</dbReference>
<dbReference type="STRING" id="636.AAW15_00475"/>
<evidence type="ECO:0000313" key="8">
    <source>
        <dbReference type="EMBL" id="PEH71297.1"/>
    </source>
</evidence>
<evidence type="ECO:0000256" key="7">
    <source>
        <dbReference type="ARBA" id="ARBA00023326"/>
    </source>
</evidence>
<dbReference type="SUPFAM" id="SSF48208">
    <property type="entry name" value="Six-hairpin glycosidases"/>
    <property type="match status" value="1"/>
</dbReference>
<organism evidence="8 9">
    <name type="scientific">Edwardsiella tarda</name>
    <dbReference type="NCBI Taxonomy" id="636"/>
    <lineage>
        <taxon>Bacteria</taxon>
        <taxon>Pseudomonadati</taxon>
        <taxon>Pseudomonadota</taxon>
        <taxon>Gammaproteobacteria</taxon>
        <taxon>Enterobacterales</taxon>
        <taxon>Hafniaceae</taxon>
        <taxon>Edwardsiella</taxon>
    </lineage>
</organism>
<dbReference type="PROSITE" id="PS51257">
    <property type="entry name" value="PROKAR_LIPOPROTEIN"/>
    <property type="match status" value="1"/>
</dbReference>
<sequence length="374" mass="41909">MREYVCRALMAVVLLGASAGGVLGAACEWPAWMQFRQDYITPDGRVIDPSTPRQVTTSEGQSYALFFALVDNDRALFARLLAWTQDNLAQGSLKQRLPAWLWGRHDDGQWRVLDNNSASDADLWIAYTLLEAGRLWQEEHYQRLGIALLARIAREEVVALPGFGMMLLPGRYGFRRGALWTINPSYLPPQILARLAPLHGPWNRLQYSALRMLQVTSPRGIVPDWTNWQRNKGWLATPGRAYISGYDAIRAYLWAGMLAEGAPAKRTLIKHWQPMAQLSEQLGYIPEKVGVLDGVPQGEGNVGFSAAMLPFLAASESPLLATLRQRVLTNPPGKDNYYSSVLMLFGLGWDQQRFRFNLQGELVPNWGATCVVSH</sequence>
<comment type="catalytic activity">
    <reaction evidence="1">
        <text>Endohydrolysis of (1-&gt;4)-beta-D-glucosidic linkages in cellulose, lichenin and cereal beta-D-glucans.</text>
        <dbReference type="EC" id="3.2.1.4"/>
    </reaction>
</comment>
<comment type="similarity">
    <text evidence="2">Belongs to the glycosyl hydrolase 8 (cellulase D) family.</text>
</comment>
<dbReference type="AlphaFoldDB" id="A0A2A7TZ22"/>
<keyword evidence="7" id="KW-0624">Polysaccharide degradation</keyword>
<dbReference type="NCBIfam" id="NF008305">
    <property type="entry name" value="PRK11097.1"/>
    <property type="match status" value="1"/>
</dbReference>
<proteinExistence type="inferred from homology"/>
<dbReference type="PRINTS" id="PR00735">
    <property type="entry name" value="GLHYDRLASE8"/>
</dbReference>
<evidence type="ECO:0000256" key="3">
    <source>
        <dbReference type="ARBA" id="ARBA00012601"/>
    </source>
</evidence>
<dbReference type="InterPro" id="IPR002037">
    <property type="entry name" value="Glyco_hydro_8"/>
</dbReference>
<dbReference type="OrthoDB" id="9766708at2"/>
<gene>
    <name evidence="8" type="ORF">CRM76_04750</name>
</gene>
<dbReference type="GO" id="GO:0030245">
    <property type="term" value="P:cellulose catabolic process"/>
    <property type="evidence" value="ECO:0007669"/>
    <property type="project" value="UniProtKB-KW"/>
</dbReference>